<name>A0ABQ8Y4G4_9EUKA</name>
<feature type="compositionally biased region" description="Basic and acidic residues" evidence="1">
    <location>
        <begin position="53"/>
        <end position="63"/>
    </location>
</feature>
<organism evidence="3 4">
    <name type="scientific">Anaeramoeba flamelloides</name>
    <dbReference type="NCBI Taxonomy" id="1746091"/>
    <lineage>
        <taxon>Eukaryota</taxon>
        <taxon>Metamonada</taxon>
        <taxon>Anaeramoebidae</taxon>
        <taxon>Anaeramoeba</taxon>
    </lineage>
</organism>
<comment type="caution">
    <text evidence="3">The sequence shown here is derived from an EMBL/GenBank/DDBJ whole genome shotgun (WGS) entry which is preliminary data.</text>
</comment>
<feature type="transmembrane region" description="Helical" evidence="2">
    <location>
        <begin position="20"/>
        <end position="41"/>
    </location>
</feature>
<reference evidence="3" key="1">
    <citation type="submission" date="2022-08" db="EMBL/GenBank/DDBJ databases">
        <title>Novel sulfate-reducing endosymbionts in the free-living metamonad Anaeramoeba.</title>
        <authorList>
            <person name="Jerlstrom-Hultqvist J."/>
            <person name="Cepicka I."/>
            <person name="Gallot-Lavallee L."/>
            <person name="Salas-Leiva D."/>
            <person name="Curtis B.A."/>
            <person name="Zahonova K."/>
            <person name="Pipaliya S."/>
            <person name="Dacks J."/>
            <person name="Roger A.J."/>
        </authorList>
    </citation>
    <scope>NUCLEOTIDE SEQUENCE</scope>
    <source>
        <strain evidence="3">Schooner1</strain>
    </source>
</reference>
<accession>A0ABQ8Y4G4</accession>
<keyword evidence="2" id="KW-0812">Transmembrane</keyword>
<evidence type="ECO:0000256" key="1">
    <source>
        <dbReference type="SAM" id="MobiDB-lite"/>
    </source>
</evidence>
<evidence type="ECO:0000256" key="2">
    <source>
        <dbReference type="SAM" id="Phobius"/>
    </source>
</evidence>
<feature type="compositionally biased region" description="Basic residues" evidence="1">
    <location>
        <begin position="64"/>
        <end position="74"/>
    </location>
</feature>
<protein>
    <submittedName>
        <fullName evidence="3">Uncharacterized protein</fullName>
    </submittedName>
</protein>
<evidence type="ECO:0000313" key="4">
    <source>
        <dbReference type="Proteomes" id="UP001150062"/>
    </source>
</evidence>
<dbReference type="EMBL" id="JAOAOG010000223">
    <property type="protein sequence ID" value="KAJ6239499.1"/>
    <property type="molecule type" value="Genomic_DNA"/>
</dbReference>
<sequence length="74" mass="8786">MIKTDGKLYGFGNNYTGNLFLNFGLSFLIIFFSFFFFFFFITQKYSSSLFFEDSQKGKNSSERKTRKIRSKIEI</sequence>
<feature type="region of interest" description="Disordered" evidence="1">
    <location>
        <begin position="53"/>
        <end position="74"/>
    </location>
</feature>
<dbReference type="Proteomes" id="UP001150062">
    <property type="component" value="Unassembled WGS sequence"/>
</dbReference>
<proteinExistence type="predicted"/>
<keyword evidence="2" id="KW-1133">Transmembrane helix</keyword>
<keyword evidence="4" id="KW-1185">Reference proteome</keyword>
<gene>
    <name evidence="3" type="ORF">M0813_25108</name>
</gene>
<evidence type="ECO:0000313" key="3">
    <source>
        <dbReference type="EMBL" id="KAJ6239499.1"/>
    </source>
</evidence>
<keyword evidence="2" id="KW-0472">Membrane</keyword>